<dbReference type="AlphaFoldDB" id="A0A832EVU9"/>
<dbReference type="PANTHER" id="PTHR48418">
    <property type="entry name" value="TRNA WYBUTOSINE-SYNTHESIZING PROTEIN 3"/>
    <property type="match status" value="1"/>
</dbReference>
<dbReference type="SUPFAM" id="SSF111278">
    <property type="entry name" value="SSo0622-like"/>
    <property type="match status" value="1"/>
</dbReference>
<dbReference type="InterPro" id="IPR022908">
    <property type="entry name" value="Taw3"/>
</dbReference>
<comment type="caution">
    <text evidence="9">The sequence shown here is derived from an EMBL/GenBank/DDBJ whole genome shotgun (WGS) entry which is preliminary data.</text>
</comment>
<evidence type="ECO:0000256" key="3">
    <source>
        <dbReference type="ARBA" id="ARBA00022679"/>
    </source>
</evidence>
<gene>
    <name evidence="7" type="primary">taw3</name>
    <name evidence="9" type="ORF">ENT99_04945</name>
</gene>
<evidence type="ECO:0000256" key="1">
    <source>
        <dbReference type="ARBA" id="ARBA00008569"/>
    </source>
</evidence>
<comment type="catalytic activity">
    <reaction evidence="7">
        <text>4-demethyl-7-[(3S)-3-amino-3-carboxypropyl]wyosine(37) in tRNA(Phe) + S-adenosyl-L-methionine = 7-[(3S)-3-amino-3-carboxypropyl]wyosine(37) in tRNA(Phe) + S-adenosyl-L-homocysteine + H(+)</text>
        <dbReference type="Rhea" id="RHEA:36635"/>
        <dbReference type="Rhea" id="RHEA-COMP:10378"/>
        <dbReference type="Rhea" id="RHEA-COMP:10379"/>
        <dbReference type="ChEBI" id="CHEBI:15378"/>
        <dbReference type="ChEBI" id="CHEBI:57856"/>
        <dbReference type="ChEBI" id="CHEBI:59789"/>
        <dbReference type="ChEBI" id="CHEBI:73543"/>
        <dbReference type="ChEBI" id="CHEBI:73550"/>
        <dbReference type="EC" id="2.1.1.282"/>
    </reaction>
</comment>
<evidence type="ECO:0000313" key="9">
    <source>
        <dbReference type="EMBL" id="HFQ79033.1"/>
    </source>
</evidence>
<evidence type="ECO:0000256" key="2">
    <source>
        <dbReference type="ARBA" id="ARBA00022603"/>
    </source>
</evidence>
<organism evidence="9">
    <name type="scientific">Ignisphaera aggregans</name>
    <dbReference type="NCBI Taxonomy" id="334771"/>
    <lineage>
        <taxon>Archaea</taxon>
        <taxon>Thermoproteota</taxon>
        <taxon>Thermoprotei</taxon>
        <taxon>Desulfurococcales</taxon>
        <taxon>Desulfurococcaceae</taxon>
        <taxon>Ignisphaera</taxon>
    </lineage>
</organism>
<evidence type="ECO:0000256" key="5">
    <source>
        <dbReference type="ARBA" id="ARBA00022694"/>
    </source>
</evidence>
<dbReference type="Pfam" id="PF02676">
    <property type="entry name" value="TYW3"/>
    <property type="match status" value="1"/>
</dbReference>
<evidence type="ECO:0000259" key="8">
    <source>
        <dbReference type="Pfam" id="PF02676"/>
    </source>
</evidence>
<proteinExistence type="inferred from homology"/>
<keyword evidence="3 7" id="KW-0808">Transferase</keyword>
<dbReference type="EC" id="2.1.1.282" evidence="7"/>
<sequence length="208" mass="23698">MDEATLMSQHVSCSISFNEWIKQRDEVYRRFLEDIEIGYADRDVIDFIKLVFTKKKIYTTSSCSGRITVIDASYPWLREESYVIYKKHEPITVDDIEQIIYSHIPKYRFWLVASGPILHFVVLDLQSASLLLKIVHGAGFKHSGIISLGGSGIVIEAVSGTWTSFLLKEGSELLVSDLARIVKVANEVLIEGKKRLEKLFKVIKETDI</sequence>
<protein>
    <recommendedName>
        <fullName evidence="6 7">tRNA(Phe) 7-((3-amino-3-carboxypropyl)-4-demethylwyosine(37)-N(4))-methyltransferase</fullName>
        <ecNumber evidence="7">2.1.1.282</ecNumber>
    </recommendedName>
    <alternativeName>
        <fullName evidence="7">tRNA wyosine derivatives biosynthesis protein Taw3</fullName>
    </alternativeName>
</protein>
<keyword evidence="2 7" id="KW-0489">Methyltransferase</keyword>
<dbReference type="InterPro" id="IPR003827">
    <property type="entry name" value="tRNA_yW-synthesising"/>
</dbReference>
<reference evidence="9" key="1">
    <citation type="journal article" date="2020" name="mSystems">
        <title>Genome- and Community-Level Interaction Insights into Carbon Utilization and Element Cycling Functions of Hydrothermarchaeota in Hydrothermal Sediment.</title>
        <authorList>
            <person name="Zhou Z."/>
            <person name="Liu Y."/>
            <person name="Xu W."/>
            <person name="Pan J."/>
            <person name="Luo Z.H."/>
            <person name="Li M."/>
        </authorList>
    </citation>
    <scope>NUCLEOTIDE SEQUENCE</scope>
    <source>
        <strain evidence="9">SpSt-629</strain>
    </source>
</reference>
<evidence type="ECO:0000256" key="7">
    <source>
        <dbReference type="HAMAP-Rule" id="MF_00266"/>
    </source>
</evidence>
<comment type="function">
    <text evidence="7">S-adenosyl-L-methionine-dependent methyltransferase that acts as a component of the wyosine derivatives biosynthesis pathway. Probably methylates N-4 position of wybutosine-86 to produce wybutosine-72.</text>
</comment>
<dbReference type="EMBL" id="DTAU01000098">
    <property type="protein sequence ID" value="HFQ79033.1"/>
    <property type="molecule type" value="Genomic_DNA"/>
</dbReference>
<keyword evidence="5 7" id="KW-0819">tRNA processing</keyword>
<dbReference type="GO" id="GO:0008175">
    <property type="term" value="F:tRNA methyltransferase activity"/>
    <property type="evidence" value="ECO:0007669"/>
    <property type="project" value="InterPro"/>
</dbReference>
<feature type="domain" description="tRNA wybutosine-synthesizing protein" evidence="8">
    <location>
        <begin position="32"/>
        <end position="204"/>
    </location>
</feature>
<name>A0A832EVU9_9CREN</name>
<dbReference type="GO" id="GO:0030488">
    <property type="term" value="P:tRNA methylation"/>
    <property type="evidence" value="ECO:0007669"/>
    <property type="project" value="InterPro"/>
</dbReference>
<evidence type="ECO:0000256" key="6">
    <source>
        <dbReference type="ARBA" id="ARBA00030554"/>
    </source>
</evidence>
<dbReference type="PANTHER" id="PTHR48418:SF1">
    <property type="entry name" value="TRNA WYBUTOSINE-SYNTHESIZING PROTEIN 3"/>
    <property type="match status" value="1"/>
</dbReference>
<accession>A0A832EVU9</accession>
<comment type="similarity">
    <text evidence="1 7">Belongs to the TYW3 family.</text>
</comment>
<dbReference type="InterPro" id="IPR036602">
    <property type="entry name" value="tRNA_yW-synthesising-like_sf"/>
</dbReference>
<keyword evidence="4 7" id="KW-0949">S-adenosyl-L-methionine</keyword>
<dbReference type="HAMAP" id="MF_00266">
    <property type="entry name" value="TYW3_archaea"/>
    <property type="match status" value="1"/>
</dbReference>
<evidence type="ECO:0000256" key="4">
    <source>
        <dbReference type="ARBA" id="ARBA00022691"/>
    </source>
</evidence>
<dbReference type="Gene3D" id="3.30.1960.10">
    <property type="entry name" value="tRNA wybutosine-synthesizing-like"/>
    <property type="match status" value="1"/>
</dbReference>
<dbReference type="GO" id="GO:0031591">
    <property type="term" value="P:wybutosine biosynthetic process"/>
    <property type="evidence" value="ECO:0007669"/>
    <property type="project" value="InterPro"/>
</dbReference>